<dbReference type="FunFam" id="3.40.390.10:FF:000006">
    <property type="entry name" value="Thimet oligopeptidase 1"/>
    <property type="match status" value="1"/>
</dbReference>
<evidence type="ECO:0000256" key="10">
    <source>
        <dbReference type="SAM" id="MobiDB-lite"/>
    </source>
</evidence>
<feature type="region of interest" description="Disordered" evidence="10">
    <location>
        <begin position="27"/>
        <end position="181"/>
    </location>
</feature>
<evidence type="ECO:0000256" key="9">
    <source>
        <dbReference type="RuleBase" id="RU003435"/>
    </source>
</evidence>
<dbReference type="InterPro" id="IPR001567">
    <property type="entry name" value="Pept_M3A_M3B_dom"/>
</dbReference>
<evidence type="ECO:0000313" key="14">
    <source>
        <dbReference type="Proteomes" id="UP000018001"/>
    </source>
</evidence>
<proteinExistence type="inferred from homology"/>
<sequence>MHFTKAFAAVLAATANLAAAAPVANGGNMLAARDPEPQNRGGQIYSKRDPEPEPVPQNRGGQIYSKRDPEPDPQSRGGQIYSKRDPGPQNRGGQIYSKRDPEPEPQNRGGQIYSKRDPEPQNRGGQIYSKRSPEPEPEPQNRGGQIYSKRDPEPQNRGGQIYSKRDPEPEPQNRGGQIYSSMMPEPADLLLSLTHLLQNTVKKEVTGETLEVRFTAGLLYDENRELYRPTAPGRPEYVGTPTPELDAAWKDLVGVNVFVTKEEEPSLGGGLYLEPDSDLYMAEQPPQAPPLFKETPSSILDKTKALIEQTRNLQDQITNTVRPEEATFANTVLPLAQKENENAVEAHILRFYSAVSTDNKLRDASIKAENLLDSFSVEASMREDLYLLVDAVVRREEYLDTESALLLKKEHRSYFRNGLGLSGPERERFKEIKKRLYHLNSDFQRNLNEENGGIWFTVEELEGLPEDVLRGLEKGALNSENKGKLRLTFKYPDLFPALTYAKRSETRKKVFVGNDNKCNQNVPILKETLALRDEAARLLGYPNHASYRIGDKMAPSLNMVNTFLDDLKVMLSTRGAQELEKLKKLKRNDISAPTFDDRYHHWDHRYYCRLMLENEYSFDHQMLSEYFPLKTTIDGMLRVYQDLFGLVFEELTDWNHHCKWNEDVQLFSVWDDEAMGSGFVGYLYLDLHPREGKFGHAANFNLQPGFLGRDGKRWYPSTAVVCNFTKPTPKKPSLMKHEEVISLFHELGHAIHDLVSKTAYSRFHGTRTADDFCEMPSKMLENWCWDPSVLRALGQHYSTLSPEYFEAWRADTDADYIPHEKIPADMIDRLLRTKHVNVALFYLRQVHVCIFDMKIHQPESHEAVCQMDISATYNLLREDITMMDGPDDLYHEWGHGQVTFGHLMEGYDVGYYGYLSAEVYALDIFHTFFKKNPMNTKEGRRYRLMILEKGGSQEEMKTLMDFLGREPRTDSFYKELHIG</sequence>
<dbReference type="GO" id="GO:0004222">
    <property type="term" value="F:metalloendopeptidase activity"/>
    <property type="evidence" value="ECO:0007669"/>
    <property type="project" value="InterPro"/>
</dbReference>
<evidence type="ECO:0000256" key="5">
    <source>
        <dbReference type="ARBA" id="ARBA00022723"/>
    </source>
</evidence>
<evidence type="ECO:0000256" key="8">
    <source>
        <dbReference type="ARBA" id="ARBA00023049"/>
    </source>
</evidence>
<dbReference type="InterPro" id="IPR024080">
    <property type="entry name" value="Neurolysin/TOP_N"/>
</dbReference>
<dbReference type="EMBL" id="BAUL01000115">
    <property type="protein sequence ID" value="GAD95132.1"/>
    <property type="molecule type" value="Genomic_DNA"/>
</dbReference>
<keyword evidence="5 9" id="KW-0479">Metal-binding</keyword>
<dbReference type="CDD" id="cd06455">
    <property type="entry name" value="M3A_TOP"/>
    <property type="match status" value="1"/>
</dbReference>
<dbReference type="HOGENOM" id="CLU_001805_1_0_1"/>
<reference evidence="14" key="1">
    <citation type="journal article" date="2014" name="Genome Announc.">
        <title>Draft genome sequence of the formaldehyde-resistant fungus Byssochlamys spectabilis No. 5 (anamorph Paecilomyces variotii No. 5) (NBRC109023).</title>
        <authorList>
            <person name="Oka T."/>
            <person name="Ekino K."/>
            <person name="Fukuda K."/>
            <person name="Nomura Y."/>
        </authorList>
    </citation>
    <scope>NUCLEOTIDE SEQUENCE [LARGE SCALE GENOMIC DNA]</scope>
    <source>
        <strain evidence="14">No. 5 / NBRC 109023</strain>
    </source>
</reference>
<dbReference type="OrthoDB" id="534666at2759"/>
<dbReference type="FunFam" id="1.20.1050.40:FF:000001">
    <property type="entry name" value="Thimet oligopeptidase 1"/>
    <property type="match status" value="1"/>
</dbReference>
<comment type="subcellular location">
    <subcellularLocation>
        <location evidence="1">Cytoplasm</location>
    </subcellularLocation>
</comment>
<dbReference type="Gene3D" id="3.40.390.10">
    <property type="entry name" value="Collagenase (Catalytic Domain)"/>
    <property type="match status" value="1"/>
</dbReference>
<comment type="caution">
    <text evidence="13">The sequence shown here is derived from an EMBL/GenBank/DDBJ whole genome shotgun (WGS) entry which is preliminary data.</text>
</comment>
<keyword evidence="11" id="KW-0732">Signal</keyword>
<dbReference type="Proteomes" id="UP000018001">
    <property type="component" value="Unassembled WGS sequence"/>
</dbReference>
<dbReference type="GO" id="GO:0006508">
    <property type="term" value="P:proteolysis"/>
    <property type="evidence" value="ECO:0007669"/>
    <property type="project" value="UniProtKB-KW"/>
</dbReference>
<dbReference type="Gene3D" id="1.20.1050.40">
    <property type="entry name" value="Endopeptidase. Chain P, domain 1"/>
    <property type="match status" value="1"/>
</dbReference>
<keyword evidence="14" id="KW-1185">Reference proteome</keyword>
<comment type="cofactor">
    <cofactor evidence="9">
        <name>Zn(2+)</name>
        <dbReference type="ChEBI" id="CHEBI:29105"/>
    </cofactor>
    <text evidence="9">Binds 1 zinc ion.</text>
</comment>
<keyword evidence="4 9" id="KW-0645">Protease</keyword>
<accession>V5G2P3</accession>
<keyword evidence="3" id="KW-0963">Cytoplasm</keyword>
<dbReference type="PANTHER" id="PTHR11804">
    <property type="entry name" value="PROTEASE M3 THIMET OLIGOPEPTIDASE-RELATED"/>
    <property type="match status" value="1"/>
</dbReference>
<dbReference type="Gene3D" id="1.10.1370.10">
    <property type="entry name" value="Neurolysin, domain 3"/>
    <property type="match status" value="1"/>
</dbReference>
<evidence type="ECO:0000256" key="11">
    <source>
        <dbReference type="SAM" id="SignalP"/>
    </source>
</evidence>
<dbReference type="InterPro" id="IPR045090">
    <property type="entry name" value="Pept_M3A_M3B"/>
</dbReference>
<keyword evidence="7 9" id="KW-0862">Zinc</keyword>
<gene>
    <name evidence="13" type="ORF">PVAR5_3771</name>
</gene>
<name>V5G2P3_BYSSN</name>
<dbReference type="FunCoup" id="V5G2P3">
    <property type="interactions" value="713"/>
</dbReference>
<feature type="domain" description="Peptidase M3A/M3B catalytic" evidence="12">
    <location>
        <begin position="498"/>
        <end position="976"/>
    </location>
</feature>
<feature type="chain" id="PRO_5004733302" evidence="11">
    <location>
        <begin position="21"/>
        <end position="979"/>
    </location>
</feature>
<evidence type="ECO:0000256" key="1">
    <source>
        <dbReference type="ARBA" id="ARBA00004496"/>
    </source>
</evidence>
<evidence type="ECO:0000259" key="12">
    <source>
        <dbReference type="Pfam" id="PF01432"/>
    </source>
</evidence>
<dbReference type="SUPFAM" id="SSF55486">
    <property type="entry name" value="Metalloproteases ('zincins'), catalytic domain"/>
    <property type="match status" value="1"/>
</dbReference>
<evidence type="ECO:0000256" key="7">
    <source>
        <dbReference type="ARBA" id="ARBA00022833"/>
    </source>
</evidence>
<dbReference type="GO" id="GO:0046872">
    <property type="term" value="F:metal ion binding"/>
    <property type="evidence" value="ECO:0007669"/>
    <property type="project" value="UniProtKB-UniRule"/>
</dbReference>
<evidence type="ECO:0000256" key="4">
    <source>
        <dbReference type="ARBA" id="ARBA00022670"/>
    </source>
</evidence>
<dbReference type="GO" id="GO:0006518">
    <property type="term" value="P:peptide metabolic process"/>
    <property type="evidence" value="ECO:0007669"/>
    <property type="project" value="TreeGrafter"/>
</dbReference>
<dbReference type="InterPro" id="IPR024079">
    <property type="entry name" value="MetalloPept_cat_dom_sf"/>
</dbReference>
<comment type="similarity">
    <text evidence="2 9">Belongs to the peptidase M3 family.</text>
</comment>
<protein>
    <submittedName>
        <fullName evidence="13">Metallopeptidase MepB</fullName>
    </submittedName>
</protein>
<dbReference type="GO" id="GO:0005758">
    <property type="term" value="C:mitochondrial intermembrane space"/>
    <property type="evidence" value="ECO:0007669"/>
    <property type="project" value="TreeGrafter"/>
</dbReference>
<dbReference type="eggNOG" id="KOG2089">
    <property type="taxonomic scope" value="Eukaryota"/>
</dbReference>
<keyword evidence="6 9" id="KW-0378">Hydrolase</keyword>
<dbReference type="MEROPS" id="M03.009"/>
<dbReference type="InParanoid" id="V5G2P3"/>
<evidence type="ECO:0000256" key="6">
    <source>
        <dbReference type="ARBA" id="ARBA00022801"/>
    </source>
</evidence>
<evidence type="ECO:0000313" key="13">
    <source>
        <dbReference type="EMBL" id="GAD95132.1"/>
    </source>
</evidence>
<evidence type="ECO:0000256" key="2">
    <source>
        <dbReference type="ARBA" id="ARBA00006040"/>
    </source>
</evidence>
<dbReference type="InterPro" id="IPR024077">
    <property type="entry name" value="Neurolysin/TOP_dom2"/>
</dbReference>
<evidence type="ECO:0000256" key="3">
    <source>
        <dbReference type="ARBA" id="ARBA00022490"/>
    </source>
</evidence>
<dbReference type="AlphaFoldDB" id="V5G2P3"/>
<dbReference type="PANTHER" id="PTHR11804:SF84">
    <property type="entry name" value="SACCHAROLYSIN"/>
    <property type="match status" value="1"/>
</dbReference>
<dbReference type="Pfam" id="PF01432">
    <property type="entry name" value="Peptidase_M3"/>
    <property type="match status" value="1"/>
</dbReference>
<feature type="signal peptide" evidence="11">
    <location>
        <begin position="1"/>
        <end position="20"/>
    </location>
</feature>
<organism evidence="13 14">
    <name type="scientific">Byssochlamys spectabilis (strain No. 5 / NBRC 109023)</name>
    <name type="common">Paecilomyces variotii</name>
    <dbReference type="NCBI Taxonomy" id="1356009"/>
    <lineage>
        <taxon>Eukaryota</taxon>
        <taxon>Fungi</taxon>
        <taxon>Dikarya</taxon>
        <taxon>Ascomycota</taxon>
        <taxon>Pezizomycotina</taxon>
        <taxon>Eurotiomycetes</taxon>
        <taxon>Eurotiomycetidae</taxon>
        <taxon>Eurotiales</taxon>
        <taxon>Thermoascaceae</taxon>
        <taxon>Paecilomyces</taxon>
    </lineage>
</organism>
<keyword evidence="8 9" id="KW-0482">Metalloprotease</keyword>